<dbReference type="PANTHER" id="PTHR11733">
    <property type="entry name" value="ZINC METALLOPROTEASE FAMILY M13 NEPRILYSIN-RELATED"/>
    <property type="match status" value="1"/>
</dbReference>
<keyword evidence="8" id="KW-0482">Metalloprotease</keyword>
<evidence type="ECO:0000313" key="11">
    <source>
        <dbReference type="EnsemblMetazoa" id="GPAI042602-PA"/>
    </source>
</evidence>
<keyword evidence="4" id="KW-0645">Protease</keyword>
<evidence type="ECO:0000259" key="10">
    <source>
        <dbReference type="Pfam" id="PF05649"/>
    </source>
</evidence>
<dbReference type="Pfam" id="PF05649">
    <property type="entry name" value="Peptidase_M13_N"/>
    <property type="match status" value="1"/>
</dbReference>
<dbReference type="InterPro" id="IPR042089">
    <property type="entry name" value="Peptidase_M13_dom_2"/>
</dbReference>
<evidence type="ECO:0000256" key="3">
    <source>
        <dbReference type="ARBA" id="ARBA00007357"/>
    </source>
</evidence>
<feature type="domain" description="Peptidase M13 N-terminal" evidence="10">
    <location>
        <begin position="57"/>
        <end position="401"/>
    </location>
</feature>
<keyword evidence="6" id="KW-0378">Hydrolase</keyword>
<dbReference type="CDD" id="cd08662">
    <property type="entry name" value="M13"/>
    <property type="match status" value="1"/>
</dbReference>
<accession>A0A1B0ADX7</accession>
<dbReference type="PANTHER" id="PTHR11733:SF167">
    <property type="entry name" value="FI17812P1-RELATED"/>
    <property type="match status" value="1"/>
</dbReference>
<dbReference type="PRINTS" id="PR00786">
    <property type="entry name" value="NEPRILYSIN"/>
</dbReference>
<dbReference type="GO" id="GO:0016485">
    <property type="term" value="P:protein processing"/>
    <property type="evidence" value="ECO:0007669"/>
    <property type="project" value="TreeGrafter"/>
</dbReference>
<reference evidence="12" key="1">
    <citation type="submission" date="2014-03" db="EMBL/GenBank/DDBJ databases">
        <authorList>
            <person name="Aksoy S."/>
            <person name="Warren W."/>
            <person name="Wilson R.K."/>
        </authorList>
    </citation>
    <scope>NUCLEOTIDE SEQUENCE [LARGE SCALE GENOMIC DNA]</scope>
    <source>
        <strain evidence="12">IAEA</strain>
    </source>
</reference>
<dbReference type="GO" id="GO:0004222">
    <property type="term" value="F:metalloendopeptidase activity"/>
    <property type="evidence" value="ECO:0007669"/>
    <property type="project" value="InterPro"/>
</dbReference>
<proteinExistence type="inferred from homology"/>
<evidence type="ECO:0000256" key="5">
    <source>
        <dbReference type="ARBA" id="ARBA00022723"/>
    </source>
</evidence>
<dbReference type="InterPro" id="IPR024079">
    <property type="entry name" value="MetalloPept_cat_dom_sf"/>
</dbReference>
<dbReference type="VEuPathDB" id="VectorBase:GPAI042602"/>
<evidence type="ECO:0000256" key="8">
    <source>
        <dbReference type="ARBA" id="ARBA00023049"/>
    </source>
</evidence>
<evidence type="ECO:0008006" key="13">
    <source>
        <dbReference type="Google" id="ProtNLM"/>
    </source>
</evidence>
<evidence type="ECO:0000256" key="6">
    <source>
        <dbReference type="ARBA" id="ARBA00022801"/>
    </source>
</evidence>
<protein>
    <recommendedName>
        <fullName evidence="13">Peptidase M13 C-terminal domain-containing protein</fullName>
    </recommendedName>
</protein>
<name>A0A1B0ADX7_GLOPL</name>
<evidence type="ECO:0000256" key="4">
    <source>
        <dbReference type="ARBA" id="ARBA00022670"/>
    </source>
</evidence>
<comment type="subcellular location">
    <subcellularLocation>
        <location evidence="2">Cell membrane</location>
        <topology evidence="2">Single-pass type II membrane protein</topology>
    </subcellularLocation>
</comment>
<keyword evidence="5" id="KW-0479">Metal-binding</keyword>
<evidence type="ECO:0000256" key="2">
    <source>
        <dbReference type="ARBA" id="ARBA00004401"/>
    </source>
</evidence>
<feature type="domain" description="Peptidase M13 C-terminal" evidence="9">
    <location>
        <begin position="471"/>
        <end position="659"/>
    </location>
</feature>
<dbReference type="AlphaFoldDB" id="A0A1B0ADX7"/>
<dbReference type="Proteomes" id="UP000092445">
    <property type="component" value="Unassembled WGS sequence"/>
</dbReference>
<reference evidence="11" key="2">
    <citation type="submission" date="2020-05" db="UniProtKB">
        <authorList>
            <consortium name="EnsemblMetazoa"/>
        </authorList>
    </citation>
    <scope>IDENTIFICATION</scope>
    <source>
        <strain evidence="11">IAEA</strain>
    </source>
</reference>
<comment type="similarity">
    <text evidence="3">Belongs to the peptidase M13 family.</text>
</comment>
<evidence type="ECO:0000256" key="1">
    <source>
        <dbReference type="ARBA" id="ARBA00001947"/>
    </source>
</evidence>
<dbReference type="PROSITE" id="PS51885">
    <property type="entry name" value="NEPRILYSIN"/>
    <property type="match status" value="1"/>
</dbReference>
<keyword evidence="12" id="KW-1185">Reference proteome</keyword>
<dbReference type="GO" id="GO:0005886">
    <property type="term" value="C:plasma membrane"/>
    <property type="evidence" value="ECO:0007669"/>
    <property type="project" value="UniProtKB-SubCell"/>
</dbReference>
<evidence type="ECO:0000313" key="12">
    <source>
        <dbReference type="Proteomes" id="UP000092445"/>
    </source>
</evidence>
<dbReference type="InterPro" id="IPR008753">
    <property type="entry name" value="Peptidase_M13_N"/>
</dbReference>
<dbReference type="GO" id="GO:0046872">
    <property type="term" value="F:metal ion binding"/>
    <property type="evidence" value="ECO:0007669"/>
    <property type="project" value="UniProtKB-KW"/>
</dbReference>
<evidence type="ECO:0000256" key="7">
    <source>
        <dbReference type="ARBA" id="ARBA00022833"/>
    </source>
</evidence>
<comment type="cofactor">
    <cofactor evidence="1">
        <name>Zn(2+)</name>
        <dbReference type="ChEBI" id="CHEBI:29105"/>
    </cofactor>
</comment>
<dbReference type="InterPro" id="IPR000718">
    <property type="entry name" value="Peptidase_M13"/>
</dbReference>
<dbReference type="SUPFAM" id="SSF55486">
    <property type="entry name" value="Metalloproteases ('zincins'), catalytic domain"/>
    <property type="match status" value="1"/>
</dbReference>
<organism evidence="11 12">
    <name type="scientific">Glossina pallidipes</name>
    <name type="common">Tsetse fly</name>
    <dbReference type="NCBI Taxonomy" id="7398"/>
    <lineage>
        <taxon>Eukaryota</taxon>
        <taxon>Metazoa</taxon>
        <taxon>Ecdysozoa</taxon>
        <taxon>Arthropoda</taxon>
        <taxon>Hexapoda</taxon>
        <taxon>Insecta</taxon>
        <taxon>Pterygota</taxon>
        <taxon>Neoptera</taxon>
        <taxon>Endopterygota</taxon>
        <taxon>Diptera</taxon>
        <taxon>Brachycera</taxon>
        <taxon>Muscomorpha</taxon>
        <taxon>Hippoboscoidea</taxon>
        <taxon>Glossinidae</taxon>
        <taxon>Glossina</taxon>
    </lineage>
</organism>
<dbReference type="Pfam" id="PF01431">
    <property type="entry name" value="Peptidase_M13"/>
    <property type="match status" value="1"/>
</dbReference>
<evidence type="ECO:0000259" key="9">
    <source>
        <dbReference type="Pfam" id="PF01431"/>
    </source>
</evidence>
<sequence>MVCSPNTEYGLIRNHFCFFPSHLRKFAEQIRAHTLIESANRKIETMLISSMDTDGDPCEDFYEYACGKWETFHAVENKYHEAVSLVDYFTNKEIARYLKFMNRENKPSFVLKAHDYFLSCRNLDVYEPLEYLKRLNLYENLNMRSHHRRRLGVNIDWLRILAVMRKYGLNGIFVEEITLQRNDDATVTVIDLDKPVKNGGFQLTDYDDLKLLIQTLRRPMRRKSFQELWDQINAFEYRLKRLDLLDDPEGNILIKVKDLSIPWLKRYLELVVDELNPEMEISIQNKPYLQKVFKLINKYEPGFICKYLELRFLWHLNVEGPPNFTLEDCAGSTQTLMPYAIHWLFEQMHPELVKEMEEIHKMFQQLINHFSDSLKNNTNNFDYEQSQFLLNKLSNIQLKVGNLPRVNTEEKLNVFYKDLVTNPFDFYGNHLKLLKFSTQTMHKRLNYRISRDVDEFFYLEGSEIGFSSSPYFVQRANVVIVPVTSLQLPIYHPEADDIFKYSSLGFLLAHEIIHGFDYTGLGVDDNGNLNNAQLEGLVNNTRFGRKMHCLRYLNPAIIDEKIADISGLRLAYETYFKMHPKAHGQIRYMYGRPYDVEKVFFLNFSQFFCGPVSNTLVDTKEHGLDRDRVRDALQHFEEFSAVYFCPRGSKMRREKTCQLWRRRYSIYTEVTLKVRKLYNEFANACASTRNYQ</sequence>
<dbReference type="Gene3D" id="1.10.1380.10">
    <property type="entry name" value="Neutral endopeptidase , domain2"/>
    <property type="match status" value="1"/>
</dbReference>
<dbReference type="Gene3D" id="3.40.390.10">
    <property type="entry name" value="Collagenase (Catalytic Domain)"/>
    <property type="match status" value="1"/>
</dbReference>
<dbReference type="EnsemblMetazoa" id="GPAI042602-RA">
    <property type="protein sequence ID" value="GPAI042602-PA"/>
    <property type="gene ID" value="GPAI042602"/>
</dbReference>
<keyword evidence="7" id="KW-0862">Zinc</keyword>
<dbReference type="InterPro" id="IPR018497">
    <property type="entry name" value="Peptidase_M13_C"/>
</dbReference>